<comment type="caution">
    <text evidence="6">The sequence shown here is derived from an EMBL/GenBank/DDBJ whole genome shotgun (WGS) entry which is preliminary data.</text>
</comment>
<dbReference type="InterPro" id="IPR013229">
    <property type="entry name" value="PEGA"/>
</dbReference>
<sequence>MIVLVLIAGCNGTAPIINSFSANPSTITVGESSTLSWSVTDATSVTIDNGIGSVALTGTTTVTPATTTTYTLTATNTAGSVTGSVTVTVGAAYGSIDINSTPTGAKVYLDGVDTGQVTPIILTSVTAGAHTIKLDLYLYEHWESLVTVVAGQTIYLNPPLTHASPETTTLQPGSEGKDAGVETFSPDANWEILYYFGIGNSTAPNTVRAYIQFDLSTIPEGIVVTDADLKLYHYSSWGSAAFTIGLYKVTGSWLENSITWNNQPTSSSDAEFLRSIPAGSINYWRSWDIDTLVQGWLDGTITNYGMLLMDTDETLVQTAALFYTSDYTADTSKHPKLEIDYYDPTP</sequence>
<protein>
    <submittedName>
        <fullName evidence="6">Uncharacterized protein</fullName>
    </submittedName>
</protein>
<evidence type="ECO:0000313" key="6">
    <source>
        <dbReference type="EMBL" id="GAG60982.1"/>
    </source>
</evidence>
<dbReference type="Pfam" id="PF24517">
    <property type="entry name" value="CBM96"/>
    <property type="match status" value="1"/>
</dbReference>
<accession>X0ZSK7</accession>
<dbReference type="NCBIfam" id="NF033679">
    <property type="entry name" value="DNRLRE_dom"/>
    <property type="match status" value="1"/>
</dbReference>
<feature type="domain" description="Carbohydrate-binding module family 96" evidence="5">
    <location>
        <begin position="196"/>
        <end position="328"/>
    </location>
</feature>
<dbReference type="EMBL" id="BART01000009">
    <property type="protein sequence ID" value="GAG60982.1"/>
    <property type="molecule type" value="Genomic_DNA"/>
</dbReference>
<reference evidence="6" key="1">
    <citation type="journal article" date="2014" name="Front. Microbiol.">
        <title>High frequency of phylogenetically diverse reductive dehalogenase-homologous genes in deep subseafloor sedimentary metagenomes.</title>
        <authorList>
            <person name="Kawai M."/>
            <person name="Futagami T."/>
            <person name="Toyoda A."/>
            <person name="Takaki Y."/>
            <person name="Nishi S."/>
            <person name="Hori S."/>
            <person name="Arai W."/>
            <person name="Tsubouchi T."/>
            <person name="Morono Y."/>
            <person name="Uchiyama I."/>
            <person name="Ito T."/>
            <person name="Fujiyama A."/>
            <person name="Inagaki F."/>
            <person name="Takami H."/>
        </authorList>
    </citation>
    <scope>NUCLEOTIDE SEQUENCE</scope>
    <source>
        <strain evidence="6">Expedition CK06-06</strain>
    </source>
</reference>
<name>X0ZSK7_9ZZZZ</name>
<evidence type="ECO:0000259" key="5">
    <source>
        <dbReference type="Pfam" id="PF24517"/>
    </source>
</evidence>
<evidence type="ECO:0000256" key="2">
    <source>
        <dbReference type="ARBA" id="ARBA00022525"/>
    </source>
</evidence>
<evidence type="ECO:0000259" key="4">
    <source>
        <dbReference type="Pfam" id="PF08308"/>
    </source>
</evidence>
<comment type="subcellular location">
    <subcellularLocation>
        <location evidence="1">Secreted</location>
    </subcellularLocation>
</comment>
<dbReference type="GO" id="GO:0005576">
    <property type="term" value="C:extracellular region"/>
    <property type="evidence" value="ECO:0007669"/>
    <property type="project" value="UniProtKB-SubCell"/>
</dbReference>
<organism evidence="6">
    <name type="scientific">marine sediment metagenome</name>
    <dbReference type="NCBI Taxonomy" id="412755"/>
    <lineage>
        <taxon>unclassified sequences</taxon>
        <taxon>metagenomes</taxon>
        <taxon>ecological metagenomes</taxon>
    </lineage>
</organism>
<dbReference type="Gene3D" id="2.60.120.970">
    <property type="match status" value="1"/>
</dbReference>
<keyword evidence="2" id="KW-0964">Secreted</keyword>
<evidence type="ECO:0000256" key="3">
    <source>
        <dbReference type="ARBA" id="ARBA00022729"/>
    </source>
</evidence>
<gene>
    <name evidence="6" type="ORF">S01H4_00091</name>
</gene>
<dbReference type="AlphaFoldDB" id="X0ZSK7"/>
<keyword evidence="3" id="KW-0732">Signal</keyword>
<evidence type="ECO:0000256" key="1">
    <source>
        <dbReference type="ARBA" id="ARBA00004613"/>
    </source>
</evidence>
<proteinExistence type="predicted"/>
<dbReference type="InterPro" id="IPR055372">
    <property type="entry name" value="CBM96"/>
</dbReference>
<feature type="domain" description="PEGA" evidence="4">
    <location>
        <begin position="94"/>
        <end position="161"/>
    </location>
</feature>
<dbReference type="Pfam" id="PF08308">
    <property type="entry name" value="PEGA"/>
    <property type="match status" value="1"/>
</dbReference>